<sequence length="155" mass="17093">MFKICLLQIHIFMLSKIWQDQFKIRVGLLSMDLLLCPVQFQFLWRTVPSLLKSTILSASLSKNADPLLDSAAASVTVVAHWLVHSVRASAGALGLVREMSRSSDCTLAKKLVRDFDTSISPHVLNAQALDSTIRSVDSHATLIAPETCKPTTIYV</sequence>
<evidence type="ECO:0000313" key="2">
    <source>
        <dbReference type="Proteomes" id="UP000237105"/>
    </source>
</evidence>
<reference evidence="2" key="1">
    <citation type="submission" date="2016-06" db="EMBL/GenBank/DDBJ databases">
        <title>Parallel loss of symbiosis genes in relatives of nitrogen-fixing non-legume Parasponia.</title>
        <authorList>
            <person name="Van Velzen R."/>
            <person name="Holmer R."/>
            <person name="Bu F."/>
            <person name="Rutten L."/>
            <person name="Van Zeijl A."/>
            <person name="Liu W."/>
            <person name="Santuari L."/>
            <person name="Cao Q."/>
            <person name="Sharma T."/>
            <person name="Shen D."/>
            <person name="Roswanjaya Y."/>
            <person name="Wardhani T."/>
            <person name="Kalhor M.S."/>
            <person name="Jansen J."/>
            <person name="Van den Hoogen J."/>
            <person name="Gungor B."/>
            <person name="Hartog M."/>
            <person name="Hontelez J."/>
            <person name="Verver J."/>
            <person name="Yang W.-C."/>
            <person name="Schijlen E."/>
            <person name="Repin R."/>
            <person name="Schilthuizen M."/>
            <person name="Schranz E."/>
            <person name="Heidstra R."/>
            <person name="Miyata K."/>
            <person name="Fedorova E."/>
            <person name="Kohlen W."/>
            <person name="Bisseling T."/>
            <person name="Smit S."/>
            <person name="Geurts R."/>
        </authorList>
    </citation>
    <scope>NUCLEOTIDE SEQUENCE [LARGE SCALE GENOMIC DNA]</scope>
    <source>
        <strain evidence="2">cv. WU1-14</strain>
    </source>
</reference>
<proteinExistence type="predicted"/>
<name>A0A2P5ARJ2_PARAD</name>
<evidence type="ECO:0000313" key="1">
    <source>
        <dbReference type="EMBL" id="PON39154.1"/>
    </source>
</evidence>
<dbReference type="Proteomes" id="UP000237105">
    <property type="component" value="Unassembled WGS sequence"/>
</dbReference>
<dbReference type="EMBL" id="JXTB01000474">
    <property type="protein sequence ID" value="PON39154.1"/>
    <property type="molecule type" value="Genomic_DNA"/>
</dbReference>
<comment type="caution">
    <text evidence="1">The sequence shown here is derived from an EMBL/GenBank/DDBJ whole genome shotgun (WGS) entry which is preliminary data.</text>
</comment>
<gene>
    <name evidence="1" type="ORF">PanWU01x14_307240</name>
</gene>
<accession>A0A2P5ARJ2</accession>
<dbReference type="AlphaFoldDB" id="A0A2P5ARJ2"/>
<keyword evidence="2" id="KW-1185">Reference proteome</keyword>
<organism evidence="1 2">
    <name type="scientific">Parasponia andersonii</name>
    <name type="common">Sponia andersonii</name>
    <dbReference type="NCBI Taxonomy" id="3476"/>
    <lineage>
        <taxon>Eukaryota</taxon>
        <taxon>Viridiplantae</taxon>
        <taxon>Streptophyta</taxon>
        <taxon>Embryophyta</taxon>
        <taxon>Tracheophyta</taxon>
        <taxon>Spermatophyta</taxon>
        <taxon>Magnoliopsida</taxon>
        <taxon>eudicotyledons</taxon>
        <taxon>Gunneridae</taxon>
        <taxon>Pentapetalae</taxon>
        <taxon>rosids</taxon>
        <taxon>fabids</taxon>
        <taxon>Rosales</taxon>
        <taxon>Cannabaceae</taxon>
        <taxon>Parasponia</taxon>
    </lineage>
</organism>
<protein>
    <submittedName>
        <fullName evidence="1">Uncharacterized protein</fullName>
    </submittedName>
</protein>